<feature type="signal peptide" evidence="6">
    <location>
        <begin position="1"/>
        <end position="21"/>
    </location>
</feature>
<keyword evidence="8" id="KW-1185">Reference proteome</keyword>
<dbReference type="PANTHER" id="PTHR30381:SF0">
    <property type="entry name" value="FLAGELLAR P-RING PROTEIN"/>
    <property type="match status" value="1"/>
</dbReference>
<reference evidence="7 8" key="1">
    <citation type="submission" date="2017-08" db="EMBL/GenBank/DDBJ databases">
        <title>Halovibrio sewagensis sp. nov., isolated from wastewater of high salinity.</title>
        <authorList>
            <person name="Dong X."/>
            <person name="Zhang G."/>
        </authorList>
    </citation>
    <scope>NUCLEOTIDE SEQUENCE [LARGE SCALE GENOMIC DNA]</scope>
    <source>
        <strain evidence="7 8">YL5-2</strain>
    </source>
</reference>
<comment type="caution">
    <text evidence="7">The sequence shown here is derived from an EMBL/GenBank/DDBJ whole genome shotgun (WGS) entry which is preliminary data.</text>
</comment>
<dbReference type="Pfam" id="PF02119">
    <property type="entry name" value="FlgI"/>
    <property type="match status" value="1"/>
</dbReference>
<dbReference type="RefSeq" id="WP_095617202.1">
    <property type="nucleotide sequence ID" value="NZ_NSKD01000003.1"/>
</dbReference>
<comment type="similarity">
    <text evidence="3 6">Belongs to the FlgI family.</text>
</comment>
<dbReference type="OrthoDB" id="9786431at2"/>
<name>A0A2A2F6T2_9GAMM</name>
<organism evidence="7 8">
    <name type="scientific">Halovibrio salipaludis</name>
    <dbReference type="NCBI Taxonomy" id="2032626"/>
    <lineage>
        <taxon>Bacteria</taxon>
        <taxon>Pseudomonadati</taxon>
        <taxon>Pseudomonadota</taxon>
        <taxon>Gammaproteobacteria</taxon>
        <taxon>Oceanospirillales</taxon>
        <taxon>Halomonadaceae</taxon>
        <taxon>Halovibrio</taxon>
    </lineage>
</organism>
<sequence precursor="true">MLNRIAAVLVLVALVAGPVQADRLKDLTSVKGVRDNQLVGYGLVVGLDGSGDGAPFTNQSLRNMMDQFGITIPPGVDPGADNVAAVMVTADLQPFASPGQEIDVTVSSVGDADSLRGGTLLMTPLQGADGQTYAMAQGSLVVGGFGAEGQDGSSISVNVPSVGRIPQGATVERQVPTAFSEGDTITLNLRNPDFTTARRVVEAINNKLGSETAYAKDASSVRVRAPRDASQRVSFLSILENIEITPAEESAKVVINSRTGTIVVGENVKVSPAAVTHGNLSVTITENPEAVAPGLFGDGDPLVVPQTDVAIEQEEARMFKFGPAVTLNEIVQSVNQVGAAPGDIMAVLEALKQAGALRAELIVI</sequence>
<evidence type="ECO:0000256" key="6">
    <source>
        <dbReference type="HAMAP-Rule" id="MF_00416"/>
    </source>
</evidence>
<accession>A0A2A2F6T2</accession>
<dbReference type="GO" id="GO:0030288">
    <property type="term" value="C:outer membrane-bounded periplasmic space"/>
    <property type="evidence" value="ECO:0007669"/>
    <property type="project" value="InterPro"/>
</dbReference>
<dbReference type="Proteomes" id="UP000218896">
    <property type="component" value="Unassembled WGS sequence"/>
</dbReference>
<evidence type="ECO:0000256" key="3">
    <source>
        <dbReference type="ARBA" id="ARBA00008994"/>
    </source>
</evidence>
<evidence type="ECO:0000313" key="7">
    <source>
        <dbReference type="EMBL" id="PAU80359.1"/>
    </source>
</evidence>
<dbReference type="GO" id="GO:0071973">
    <property type="term" value="P:bacterial-type flagellum-dependent cell motility"/>
    <property type="evidence" value="ECO:0007669"/>
    <property type="project" value="InterPro"/>
</dbReference>
<evidence type="ECO:0000256" key="4">
    <source>
        <dbReference type="ARBA" id="ARBA00022729"/>
    </source>
</evidence>
<evidence type="ECO:0000256" key="5">
    <source>
        <dbReference type="ARBA" id="ARBA00023143"/>
    </source>
</evidence>
<keyword evidence="7" id="KW-0966">Cell projection</keyword>
<dbReference type="EMBL" id="NSKD01000003">
    <property type="protein sequence ID" value="PAU80359.1"/>
    <property type="molecule type" value="Genomic_DNA"/>
</dbReference>
<protein>
    <recommendedName>
        <fullName evidence="6">Flagellar P-ring protein</fullName>
    </recommendedName>
    <alternativeName>
        <fullName evidence="6">Basal body P-ring protein</fullName>
    </alternativeName>
</protein>
<evidence type="ECO:0000256" key="2">
    <source>
        <dbReference type="ARBA" id="ARBA00004117"/>
    </source>
</evidence>
<evidence type="ECO:0000256" key="1">
    <source>
        <dbReference type="ARBA" id="ARBA00002591"/>
    </source>
</evidence>
<dbReference type="PRINTS" id="PR01010">
    <property type="entry name" value="FLGPRINGFLGI"/>
</dbReference>
<keyword evidence="4 6" id="KW-0732">Signal</keyword>
<dbReference type="PANTHER" id="PTHR30381">
    <property type="entry name" value="FLAGELLAR P-RING PERIPLASMIC PROTEIN FLGI"/>
    <property type="match status" value="1"/>
</dbReference>
<proteinExistence type="inferred from homology"/>
<keyword evidence="5 6" id="KW-0975">Bacterial flagellum</keyword>
<dbReference type="HAMAP" id="MF_00416">
    <property type="entry name" value="FlgI"/>
    <property type="match status" value="1"/>
</dbReference>
<gene>
    <name evidence="6" type="primary">flgI</name>
    <name evidence="7" type="ORF">CK501_07870</name>
</gene>
<keyword evidence="7" id="KW-0969">Cilium</keyword>
<feature type="chain" id="PRO_5013411902" description="Flagellar P-ring protein" evidence="6">
    <location>
        <begin position="22"/>
        <end position="364"/>
    </location>
</feature>
<dbReference type="AlphaFoldDB" id="A0A2A2F6T2"/>
<dbReference type="GO" id="GO:0009428">
    <property type="term" value="C:bacterial-type flagellum basal body, distal rod, P ring"/>
    <property type="evidence" value="ECO:0007669"/>
    <property type="project" value="InterPro"/>
</dbReference>
<comment type="subcellular location">
    <subcellularLocation>
        <location evidence="2 6">Bacterial flagellum basal body</location>
    </subcellularLocation>
</comment>
<dbReference type="InterPro" id="IPR001782">
    <property type="entry name" value="Flag_FlgI"/>
</dbReference>
<comment type="subunit">
    <text evidence="6">The basal body constitutes a major portion of the flagellar organelle and consists of four rings (L,P,S, and M) mounted on a central rod.</text>
</comment>
<dbReference type="NCBIfam" id="NF003676">
    <property type="entry name" value="PRK05303.1"/>
    <property type="match status" value="1"/>
</dbReference>
<dbReference type="GO" id="GO:0005198">
    <property type="term" value="F:structural molecule activity"/>
    <property type="evidence" value="ECO:0007669"/>
    <property type="project" value="InterPro"/>
</dbReference>
<keyword evidence="7" id="KW-0282">Flagellum</keyword>
<evidence type="ECO:0000313" key="8">
    <source>
        <dbReference type="Proteomes" id="UP000218896"/>
    </source>
</evidence>
<comment type="function">
    <text evidence="1 6">Assembles around the rod to form the L-ring and probably protects the motor/basal body from shearing forces during rotation.</text>
</comment>